<keyword evidence="3" id="KW-1185">Reference proteome</keyword>
<feature type="signal peptide" evidence="1">
    <location>
        <begin position="1"/>
        <end position="23"/>
    </location>
</feature>
<accession>A0AAD9XTQ8</accession>
<evidence type="ECO:0000313" key="3">
    <source>
        <dbReference type="Proteomes" id="UP001280121"/>
    </source>
</evidence>
<keyword evidence="1" id="KW-0732">Signal</keyword>
<reference evidence="2" key="1">
    <citation type="journal article" date="2023" name="Plant J.">
        <title>Genome sequences and population genomics provide insights into the demographic history, inbreeding, and mutation load of two 'living fossil' tree species of Dipteronia.</title>
        <authorList>
            <person name="Feng Y."/>
            <person name="Comes H.P."/>
            <person name="Chen J."/>
            <person name="Zhu S."/>
            <person name="Lu R."/>
            <person name="Zhang X."/>
            <person name="Li P."/>
            <person name="Qiu J."/>
            <person name="Olsen K.M."/>
            <person name="Qiu Y."/>
        </authorList>
    </citation>
    <scope>NUCLEOTIDE SEQUENCE</scope>
    <source>
        <strain evidence="2">KIB01</strain>
    </source>
</reference>
<name>A0AAD9XTQ8_9ROSI</name>
<feature type="chain" id="PRO_5042251203" description="Secreted protein" evidence="1">
    <location>
        <begin position="24"/>
        <end position="83"/>
    </location>
</feature>
<evidence type="ECO:0000256" key="1">
    <source>
        <dbReference type="SAM" id="SignalP"/>
    </source>
</evidence>
<dbReference type="AlphaFoldDB" id="A0AAD9XTQ8"/>
<evidence type="ECO:0008006" key="4">
    <source>
        <dbReference type="Google" id="ProtNLM"/>
    </source>
</evidence>
<dbReference type="Proteomes" id="UP001280121">
    <property type="component" value="Unassembled WGS sequence"/>
</dbReference>
<comment type="caution">
    <text evidence="2">The sequence shown here is derived from an EMBL/GenBank/DDBJ whole genome shotgun (WGS) entry which is preliminary data.</text>
</comment>
<evidence type="ECO:0000313" key="2">
    <source>
        <dbReference type="EMBL" id="KAK2665253.1"/>
    </source>
</evidence>
<gene>
    <name evidence="2" type="ORF">Ddye_003827</name>
</gene>
<protein>
    <recommendedName>
        <fullName evidence="4">Secreted protein</fullName>
    </recommendedName>
</protein>
<dbReference type="EMBL" id="JANJYI010000001">
    <property type="protein sequence ID" value="KAK2665253.1"/>
    <property type="molecule type" value="Genomic_DNA"/>
</dbReference>
<proteinExistence type="predicted"/>
<sequence length="83" mass="9143">MAGGFKLQTMAFSLSLTWRVATSLQLCRFCAHTDLNFHGNLAGLLAFRVRKPVSVKCCSADEPPADPLSLGSDFDAKKFRHEL</sequence>
<organism evidence="2 3">
    <name type="scientific">Dipteronia dyeriana</name>
    <dbReference type="NCBI Taxonomy" id="168575"/>
    <lineage>
        <taxon>Eukaryota</taxon>
        <taxon>Viridiplantae</taxon>
        <taxon>Streptophyta</taxon>
        <taxon>Embryophyta</taxon>
        <taxon>Tracheophyta</taxon>
        <taxon>Spermatophyta</taxon>
        <taxon>Magnoliopsida</taxon>
        <taxon>eudicotyledons</taxon>
        <taxon>Gunneridae</taxon>
        <taxon>Pentapetalae</taxon>
        <taxon>rosids</taxon>
        <taxon>malvids</taxon>
        <taxon>Sapindales</taxon>
        <taxon>Sapindaceae</taxon>
        <taxon>Hippocastanoideae</taxon>
        <taxon>Acereae</taxon>
        <taxon>Dipteronia</taxon>
    </lineage>
</organism>